<keyword evidence="4 5" id="KW-0472">Membrane</keyword>
<organism evidence="6 7">
    <name type="scientific">Candidatus Nanohalococcus occultus</name>
    <dbReference type="NCBI Taxonomy" id="2978047"/>
    <lineage>
        <taxon>Archaea</taxon>
        <taxon>Candidatus Nanohalarchaeota</taxon>
        <taxon>Candidatus Nanohalarchaeota incertae sedis</taxon>
        <taxon>Candidatus Nanohalococcus</taxon>
    </lineage>
</organism>
<dbReference type="Pfam" id="PF02535">
    <property type="entry name" value="Zip"/>
    <property type="match status" value="1"/>
</dbReference>
<reference evidence="6 7" key="1">
    <citation type="submission" date="2022-09" db="EMBL/GenBank/DDBJ databases">
        <title>Xylan utilization by haloarchaea-nanohaloarchaea associations.</title>
        <authorList>
            <person name="Yakimov M."/>
        </authorList>
    </citation>
    <scope>NUCLEOTIDE SEQUENCE [LARGE SCALE GENOMIC DNA]</scope>
    <source>
        <strain evidence="6 7">SVXNc</strain>
    </source>
</reference>
<protein>
    <submittedName>
        <fullName evidence="6">Divalent heavy-metal cations transporter</fullName>
    </submittedName>
</protein>
<feature type="transmembrane region" description="Helical" evidence="5">
    <location>
        <begin position="109"/>
        <end position="142"/>
    </location>
</feature>
<feature type="transmembrane region" description="Helical" evidence="5">
    <location>
        <begin position="35"/>
        <end position="56"/>
    </location>
</feature>
<dbReference type="Proteomes" id="UP001218034">
    <property type="component" value="Chromosome"/>
</dbReference>
<keyword evidence="7" id="KW-1185">Reference proteome</keyword>
<evidence type="ECO:0000256" key="4">
    <source>
        <dbReference type="ARBA" id="ARBA00023136"/>
    </source>
</evidence>
<dbReference type="EMBL" id="CP104395">
    <property type="protein sequence ID" value="WEL20038.1"/>
    <property type="molecule type" value="Genomic_DNA"/>
</dbReference>
<name>A0ABY8CFR0_9ARCH</name>
<dbReference type="PANTHER" id="PTHR16950:SF16">
    <property type="entry name" value="ZINC TRANSPORTER ZIP13"/>
    <property type="match status" value="1"/>
</dbReference>
<evidence type="ECO:0000256" key="1">
    <source>
        <dbReference type="ARBA" id="ARBA00004141"/>
    </source>
</evidence>
<feature type="transmembrane region" description="Helical" evidence="5">
    <location>
        <begin position="68"/>
        <end position="89"/>
    </location>
</feature>
<sequence>MVAALAVTAIILTSLLATLGAFLLAFNPEKREAVLPYLIALSTGAIFGGVFIHLIFKYINKYGFTRLTGLTIASTIGGMLFLEKIIHWHCHHSESDKEPFSYMVLFGDAIHNIFDGIIIASGFVISTQAGIVATIGIILHKIPKEIGDFATLVTGGFSEREALLFNFGVGVFMLLGGGVVLLFQGSAVVESVLLPVAIGSLIYIGGTDLFPEIKEHHLNNFYLAVSFFTGVAVMYAIVLIKPALG</sequence>
<feature type="transmembrane region" description="Helical" evidence="5">
    <location>
        <begin position="163"/>
        <end position="186"/>
    </location>
</feature>
<keyword evidence="2 5" id="KW-0812">Transmembrane</keyword>
<evidence type="ECO:0000313" key="7">
    <source>
        <dbReference type="Proteomes" id="UP001218034"/>
    </source>
</evidence>
<feature type="transmembrane region" description="Helical" evidence="5">
    <location>
        <begin position="192"/>
        <end position="210"/>
    </location>
</feature>
<dbReference type="PANTHER" id="PTHR16950">
    <property type="entry name" value="ZINC TRANSPORTER SLC39A7 HISTIDINE-RICH MEMBRANE PROTEIN KE4"/>
    <property type="match status" value="1"/>
</dbReference>
<comment type="subcellular location">
    <subcellularLocation>
        <location evidence="1">Membrane</location>
        <topology evidence="1">Multi-pass membrane protein</topology>
    </subcellularLocation>
</comment>
<dbReference type="RefSeq" id="WP_347721866.1">
    <property type="nucleotide sequence ID" value="NZ_CP104395.1"/>
</dbReference>
<feature type="transmembrane region" description="Helical" evidence="5">
    <location>
        <begin position="222"/>
        <end position="240"/>
    </location>
</feature>
<gene>
    <name evidence="6" type="ORF">SVXNc_1046</name>
</gene>
<dbReference type="InterPro" id="IPR003689">
    <property type="entry name" value="ZIP"/>
</dbReference>
<dbReference type="GeneID" id="90590484"/>
<accession>A0ABY8CFR0</accession>
<evidence type="ECO:0000313" key="6">
    <source>
        <dbReference type="EMBL" id="WEL20038.1"/>
    </source>
</evidence>
<evidence type="ECO:0000256" key="3">
    <source>
        <dbReference type="ARBA" id="ARBA00022989"/>
    </source>
</evidence>
<evidence type="ECO:0000256" key="2">
    <source>
        <dbReference type="ARBA" id="ARBA00022692"/>
    </source>
</evidence>
<evidence type="ECO:0000256" key="5">
    <source>
        <dbReference type="SAM" id="Phobius"/>
    </source>
</evidence>
<proteinExistence type="predicted"/>
<keyword evidence="3 5" id="KW-1133">Transmembrane helix</keyword>